<keyword evidence="6 8" id="KW-0408">Iron</keyword>
<comment type="caution">
    <text evidence="9">The sequence shown here is derived from an EMBL/GenBank/DDBJ whole genome shotgun (WGS) entry which is preliminary data.</text>
</comment>
<keyword evidence="5 8" id="KW-0560">Oxidoreductase</keyword>
<evidence type="ECO:0000256" key="3">
    <source>
        <dbReference type="ARBA" id="ARBA00022617"/>
    </source>
</evidence>
<dbReference type="GO" id="GO:0005506">
    <property type="term" value="F:iron ion binding"/>
    <property type="evidence" value="ECO:0007669"/>
    <property type="project" value="InterPro"/>
</dbReference>
<comment type="similarity">
    <text evidence="2 8">Belongs to the cytochrome P450 family.</text>
</comment>
<dbReference type="GO" id="GO:0020037">
    <property type="term" value="F:heme binding"/>
    <property type="evidence" value="ECO:0007669"/>
    <property type="project" value="InterPro"/>
</dbReference>
<dbReference type="PROSITE" id="PS00086">
    <property type="entry name" value="CYTOCHROME_P450"/>
    <property type="match status" value="1"/>
</dbReference>
<keyword evidence="10" id="KW-1185">Reference proteome</keyword>
<evidence type="ECO:0000256" key="4">
    <source>
        <dbReference type="ARBA" id="ARBA00022723"/>
    </source>
</evidence>
<sequence>MSELLRHPRGMEKLQLEVRGIVKQKQHITQEDLEKMGYMKVVIKETMRLHPPIPMLAPRVANKDVQIKGYDVSAGTLVMINAWAMGRDLALWDEPEKSTPERFLNSSVDFKGQDFELIPFGAGRRGCPGVTYATVTMELVLANLVQKFEWKLPNGIEPKHLDMTESPGITIHRALPLLALASHAQ</sequence>
<proteinExistence type="inferred from homology"/>
<keyword evidence="7 8" id="KW-0503">Monooxygenase</keyword>
<evidence type="ECO:0000313" key="10">
    <source>
        <dbReference type="Proteomes" id="UP000298416"/>
    </source>
</evidence>
<reference evidence="9" key="1">
    <citation type="submission" date="2018-01" db="EMBL/GenBank/DDBJ databases">
        <authorList>
            <person name="Mao J.F."/>
        </authorList>
    </citation>
    <scope>NUCLEOTIDE SEQUENCE</scope>
    <source>
        <strain evidence="9">Huo1</strain>
        <tissue evidence="9">Leaf</tissue>
    </source>
</reference>
<evidence type="ECO:0000256" key="1">
    <source>
        <dbReference type="ARBA" id="ARBA00001971"/>
    </source>
</evidence>
<dbReference type="PANTHER" id="PTHR47955">
    <property type="entry name" value="CYTOCHROME P450 FAMILY 71 PROTEIN"/>
    <property type="match status" value="1"/>
</dbReference>
<dbReference type="OrthoDB" id="1055148at2759"/>
<dbReference type="PANTHER" id="PTHR47955:SF15">
    <property type="entry name" value="CYTOCHROME P450 71A2-LIKE"/>
    <property type="match status" value="1"/>
</dbReference>
<name>A0A8X8XY67_SALSN</name>
<dbReference type="EMBL" id="PNBA02000005">
    <property type="protein sequence ID" value="KAG6422640.1"/>
    <property type="molecule type" value="Genomic_DNA"/>
</dbReference>
<evidence type="ECO:0000256" key="8">
    <source>
        <dbReference type="RuleBase" id="RU000461"/>
    </source>
</evidence>
<protein>
    <submittedName>
        <fullName evidence="9">Uncharacterized protein</fullName>
    </submittedName>
</protein>
<dbReference type="GO" id="GO:0016705">
    <property type="term" value="F:oxidoreductase activity, acting on paired donors, with incorporation or reduction of molecular oxygen"/>
    <property type="evidence" value="ECO:0007669"/>
    <property type="project" value="InterPro"/>
</dbReference>
<keyword evidence="3 8" id="KW-0349">Heme</keyword>
<keyword evidence="4 8" id="KW-0479">Metal-binding</keyword>
<comment type="cofactor">
    <cofactor evidence="1">
        <name>heme</name>
        <dbReference type="ChEBI" id="CHEBI:30413"/>
    </cofactor>
</comment>
<dbReference type="Proteomes" id="UP000298416">
    <property type="component" value="Unassembled WGS sequence"/>
</dbReference>
<dbReference type="InterPro" id="IPR017972">
    <property type="entry name" value="Cyt_P450_CS"/>
</dbReference>
<dbReference type="FunFam" id="1.10.630.10:FF:000126">
    <property type="entry name" value="Predicted protein"/>
    <property type="match status" value="1"/>
</dbReference>
<dbReference type="Pfam" id="PF00067">
    <property type="entry name" value="p450"/>
    <property type="match status" value="1"/>
</dbReference>
<dbReference type="AlphaFoldDB" id="A0A8X8XY67"/>
<organism evidence="9">
    <name type="scientific">Salvia splendens</name>
    <name type="common">Scarlet sage</name>
    <dbReference type="NCBI Taxonomy" id="180675"/>
    <lineage>
        <taxon>Eukaryota</taxon>
        <taxon>Viridiplantae</taxon>
        <taxon>Streptophyta</taxon>
        <taxon>Embryophyta</taxon>
        <taxon>Tracheophyta</taxon>
        <taxon>Spermatophyta</taxon>
        <taxon>Magnoliopsida</taxon>
        <taxon>eudicotyledons</taxon>
        <taxon>Gunneridae</taxon>
        <taxon>Pentapetalae</taxon>
        <taxon>asterids</taxon>
        <taxon>lamiids</taxon>
        <taxon>Lamiales</taxon>
        <taxon>Lamiaceae</taxon>
        <taxon>Nepetoideae</taxon>
        <taxon>Mentheae</taxon>
        <taxon>Salviinae</taxon>
        <taxon>Salvia</taxon>
        <taxon>Salvia subgen. Calosphace</taxon>
        <taxon>core Calosphace</taxon>
    </lineage>
</organism>
<reference evidence="9" key="2">
    <citation type="submission" date="2020-08" db="EMBL/GenBank/DDBJ databases">
        <title>Plant Genome Project.</title>
        <authorList>
            <person name="Zhang R.-G."/>
        </authorList>
    </citation>
    <scope>NUCLEOTIDE SEQUENCE</scope>
    <source>
        <strain evidence="9">Huo1</strain>
        <tissue evidence="9">Leaf</tissue>
    </source>
</reference>
<evidence type="ECO:0000256" key="7">
    <source>
        <dbReference type="ARBA" id="ARBA00023033"/>
    </source>
</evidence>
<evidence type="ECO:0000256" key="2">
    <source>
        <dbReference type="ARBA" id="ARBA00010617"/>
    </source>
</evidence>
<evidence type="ECO:0000256" key="6">
    <source>
        <dbReference type="ARBA" id="ARBA00023004"/>
    </source>
</evidence>
<evidence type="ECO:0000256" key="5">
    <source>
        <dbReference type="ARBA" id="ARBA00023002"/>
    </source>
</evidence>
<evidence type="ECO:0000313" key="9">
    <source>
        <dbReference type="EMBL" id="KAG6422640.1"/>
    </source>
</evidence>
<gene>
    <name evidence="9" type="ORF">SASPL_113017</name>
</gene>
<dbReference type="GO" id="GO:0004497">
    <property type="term" value="F:monooxygenase activity"/>
    <property type="evidence" value="ECO:0007669"/>
    <property type="project" value="UniProtKB-KW"/>
</dbReference>
<accession>A0A8X8XY67</accession>
<dbReference type="InterPro" id="IPR001128">
    <property type="entry name" value="Cyt_P450"/>
</dbReference>